<proteinExistence type="predicted"/>
<evidence type="ECO:0000313" key="1">
    <source>
        <dbReference type="EMBL" id="JAD88105.1"/>
    </source>
</evidence>
<reference evidence="1" key="2">
    <citation type="journal article" date="2015" name="Data Brief">
        <title>Shoot transcriptome of the giant reed, Arundo donax.</title>
        <authorList>
            <person name="Barrero R.A."/>
            <person name="Guerrero F.D."/>
            <person name="Moolhuijzen P."/>
            <person name="Goolsby J.A."/>
            <person name="Tidwell J."/>
            <person name="Bellgard S.E."/>
            <person name="Bellgard M.I."/>
        </authorList>
    </citation>
    <scope>NUCLEOTIDE SEQUENCE</scope>
    <source>
        <tissue evidence="1">Shoot tissue taken approximately 20 cm above the soil surface</tissue>
    </source>
</reference>
<organism evidence="1">
    <name type="scientific">Arundo donax</name>
    <name type="common">Giant reed</name>
    <name type="synonym">Donax arundinaceus</name>
    <dbReference type="NCBI Taxonomy" id="35708"/>
    <lineage>
        <taxon>Eukaryota</taxon>
        <taxon>Viridiplantae</taxon>
        <taxon>Streptophyta</taxon>
        <taxon>Embryophyta</taxon>
        <taxon>Tracheophyta</taxon>
        <taxon>Spermatophyta</taxon>
        <taxon>Magnoliopsida</taxon>
        <taxon>Liliopsida</taxon>
        <taxon>Poales</taxon>
        <taxon>Poaceae</taxon>
        <taxon>PACMAD clade</taxon>
        <taxon>Arundinoideae</taxon>
        <taxon>Arundineae</taxon>
        <taxon>Arundo</taxon>
    </lineage>
</organism>
<dbReference type="AlphaFoldDB" id="A0A0A9DR51"/>
<name>A0A0A9DR51_ARUDO</name>
<protein>
    <submittedName>
        <fullName evidence="1">Uncharacterized protein</fullName>
    </submittedName>
</protein>
<reference evidence="1" key="1">
    <citation type="submission" date="2014-09" db="EMBL/GenBank/DDBJ databases">
        <authorList>
            <person name="Magalhaes I.L.F."/>
            <person name="Oliveira U."/>
            <person name="Santos F.R."/>
            <person name="Vidigal T.H.D.A."/>
            <person name="Brescovit A.D."/>
            <person name="Santos A.J."/>
        </authorList>
    </citation>
    <scope>NUCLEOTIDE SEQUENCE</scope>
    <source>
        <tissue evidence="1">Shoot tissue taken approximately 20 cm above the soil surface</tissue>
    </source>
</reference>
<sequence length="48" mass="5680">MNYPELHIKYSTFASESCQACILKEYSFFKAERLLLSCCELKWQVTIL</sequence>
<dbReference type="EMBL" id="GBRH01209790">
    <property type="protein sequence ID" value="JAD88105.1"/>
    <property type="molecule type" value="Transcribed_RNA"/>
</dbReference>
<accession>A0A0A9DR51</accession>